<reference evidence="3 4" key="1">
    <citation type="submission" date="2018-06" db="EMBL/GenBank/DDBJ databases">
        <authorList>
            <consortium name="Pathogen Informatics"/>
            <person name="Doyle S."/>
        </authorList>
    </citation>
    <scope>NUCLEOTIDE SEQUENCE [LARGE SCALE GENOMIC DNA]</scope>
    <source>
        <strain evidence="3 4">NCTC12872</strain>
    </source>
</reference>
<proteinExistence type="predicted"/>
<dbReference type="EMBL" id="UGTA01000001">
    <property type="protein sequence ID" value="SUB58799.1"/>
    <property type="molecule type" value="Genomic_DNA"/>
</dbReference>
<dbReference type="Pfam" id="PF07811">
    <property type="entry name" value="TadE"/>
    <property type="match status" value="1"/>
</dbReference>
<keyword evidence="1" id="KW-1133">Transmembrane helix</keyword>
<dbReference type="InterPro" id="IPR012495">
    <property type="entry name" value="TadE-like_dom"/>
</dbReference>
<gene>
    <name evidence="3" type="ORF">NCTC12872_00767</name>
</gene>
<feature type="transmembrane region" description="Helical" evidence="1">
    <location>
        <begin position="21"/>
        <end position="38"/>
    </location>
</feature>
<keyword evidence="1" id="KW-0812">Transmembrane</keyword>
<name>A0A379C9F1_9PAST</name>
<accession>A0A379C9F1</accession>
<keyword evidence="4" id="KW-1185">Reference proteome</keyword>
<evidence type="ECO:0000259" key="2">
    <source>
        <dbReference type="Pfam" id="PF07811"/>
    </source>
</evidence>
<protein>
    <recommendedName>
        <fullName evidence="2">TadE-like domain-containing protein</fullName>
    </recommendedName>
</protein>
<evidence type="ECO:0000256" key="1">
    <source>
        <dbReference type="SAM" id="Phobius"/>
    </source>
</evidence>
<feature type="domain" description="TadE-like" evidence="2">
    <location>
        <begin position="17"/>
        <end position="59"/>
    </location>
</feature>
<dbReference type="RefSeq" id="WP_172460355.1">
    <property type="nucleotide sequence ID" value="NZ_LWIF01000001.1"/>
</dbReference>
<keyword evidence="1" id="KW-0472">Membrane</keyword>
<evidence type="ECO:0000313" key="3">
    <source>
        <dbReference type="EMBL" id="SUB58799.1"/>
    </source>
</evidence>
<evidence type="ECO:0000313" key="4">
    <source>
        <dbReference type="Proteomes" id="UP000255417"/>
    </source>
</evidence>
<sequence>MSKFFQKLKQFVNHKKGVSSIEFTLTIGIFFTVLFILLEFGRIALLSAYWDLAIAEGVRLTKNQQAPNGDYATLLKQELIKQHQLRENGGMALFMPENVSIKVDVKYADSIDNLVKGVEGNPSGFRQPKNDGNGKITPPTGETAAIASYRLEYKYHFLVALPFLGPFVDSLFTREIFMVQENERSVF</sequence>
<dbReference type="Proteomes" id="UP000255417">
    <property type="component" value="Unassembled WGS sequence"/>
</dbReference>
<dbReference type="AlphaFoldDB" id="A0A379C9F1"/>
<organism evidence="3 4">
    <name type="scientific">Phocoenobacter uteri</name>
    <dbReference type="NCBI Taxonomy" id="146806"/>
    <lineage>
        <taxon>Bacteria</taxon>
        <taxon>Pseudomonadati</taxon>
        <taxon>Pseudomonadota</taxon>
        <taxon>Gammaproteobacteria</taxon>
        <taxon>Pasteurellales</taxon>
        <taxon>Pasteurellaceae</taxon>
        <taxon>Phocoenobacter</taxon>
    </lineage>
</organism>